<dbReference type="GO" id="GO:0004674">
    <property type="term" value="F:protein serine/threonine kinase activity"/>
    <property type="evidence" value="ECO:0007669"/>
    <property type="project" value="TreeGrafter"/>
</dbReference>
<organism evidence="2 3">
    <name type="scientific">Rhizophagus irregularis (strain DAOM 197198w)</name>
    <name type="common">Glomus intraradices</name>
    <dbReference type="NCBI Taxonomy" id="1432141"/>
    <lineage>
        <taxon>Eukaryota</taxon>
        <taxon>Fungi</taxon>
        <taxon>Fungi incertae sedis</taxon>
        <taxon>Mucoromycota</taxon>
        <taxon>Glomeromycotina</taxon>
        <taxon>Glomeromycetes</taxon>
        <taxon>Glomerales</taxon>
        <taxon>Glomeraceae</taxon>
        <taxon>Rhizophagus</taxon>
    </lineage>
</organism>
<comment type="caution">
    <text evidence="2">The sequence shown here is derived from an EMBL/GenBank/DDBJ whole genome shotgun (WGS) entry which is preliminary data.</text>
</comment>
<dbReference type="Gene3D" id="1.10.510.10">
    <property type="entry name" value="Transferase(Phosphotransferase) domain 1"/>
    <property type="match status" value="1"/>
</dbReference>
<dbReference type="OrthoDB" id="5337378at2759"/>
<dbReference type="HOGENOM" id="CLU_000288_7_34_1"/>
<dbReference type="Proteomes" id="UP000022910">
    <property type="component" value="Unassembled WGS sequence"/>
</dbReference>
<name>A0A015ICE1_RHIIW</name>
<reference evidence="2 3" key="1">
    <citation type="submission" date="2014-02" db="EMBL/GenBank/DDBJ databases">
        <title>Single nucleus genome sequencing reveals high similarity among nuclei of an endomycorrhizal fungus.</title>
        <authorList>
            <person name="Lin K."/>
            <person name="Geurts R."/>
            <person name="Zhang Z."/>
            <person name="Limpens E."/>
            <person name="Saunders D.G."/>
            <person name="Mu D."/>
            <person name="Pang E."/>
            <person name="Cao H."/>
            <person name="Cha H."/>
            <person name="Lin T."/>
            <person name="Zhou Q."/>
            <person name="Shang Y."/>
            <person name="Li Y."/>
            <person name="Ivanov S."/>
            <person name="Sharma T."/>
            <person name="Velzen R.V."/>
            <person name="Ruijter N.D."/>
            <person name="Aanen D.K."/>
            <person name="Win J."/>
            <person name="Kamoun S."/>
            <person name="Bisseling T."/>
            <person name="Huang S."/>
        </authorList>
    </citation>
    <scope>NUCLEOTIDE SEQUENCE [LARGE SCALE GENOMIC DNA]</scope>
    <source>
        <strain evidence="3">DAOM197198w</strain>
    </source>
</reference>
<keyword evidence="3" id="KW-1185">Reference proteome</keyword>
<dbReference type="SMR" id="A0A015ICE1"/>
<dbReference type="InterPro" id="IPR011009">
    <property type="entry name" value="Kinase-like_dom_sf"/>
</dbReference>
<evidence type="ECO:0000313" key="3">
    <source>
        <dbReference type="Proteomes" id="UP000022910"/>
    </source>
</evidence>
<protein>
    <submittedName>
        <fullName evidence="2">Cdc15p</fullName>
    </submittedName>
</protein>
<feature type="domain" description="Protein kinase" evidence="1">
    <location>
        <begin position="306"/>
        <end position="577"/>
    </location>
</feature>
<dbReference type="SUPFAM" id="SSF56112">
    <property type="entry name" value="Protein kinase-like (PK-like)"/>
    <property type="match status" value="1"/>
</dbReference>
<dbReference type="InterPro" id="IPR001245">
    <property type="entry name" value="Ser-Thr/Tyr_kinase_cat_dom"/>
</dbReference>
<dbReference type="InterPro" id="IPR051681">
    <property type="entry name" value="Ser/Thr_Kinases-Pseudokinases"/>
</dbReference>
<accession>A0A015ICE1</accession>
<evidence type="ECO:0000313" key="2">
    <source>
        <dbReference type="EMBL" id="EXX54822.1"/>
    </source>
</evidence>
<dbReference type="InterPro" id="IPR000719">
    <property type="entry name" value="Prot_kinase_dom"/>
</dbReference>
<dbReference type="EMBL" id="JEMT01028414">
    <property type="protein sequence ID" value="EXX54822.1"/>
    <property type="molecule type" value="Genomic_DNA"/>
</dbReference>
<sequence>MELAKTKDGNFFDPTPRLKSSPIPIKFISFNKYDDVCIYCGEIYITTLSCYTQKYCKKCLSSYINKITDDDTIDTYLDVYYTMNSECGEHEISMTKVSQSIQECCKNCLRILYFKQISGHNNNPAIYDKVIESEECCKLCGKSLYQGTDRNIVEYYKLCSDCYIIFSGYIESTFAEKQIMIFYLPWWHNNAYCDICVSKLKFVSDCQKYCTDCFVYYVGCRYCLTTNMIFGLTSQSQCKKCKNIISIILNDKEDFLTYNIMYYDNKLPEFANIVKNIDKFFIPNQILNFKKINFNKPIKWIPYSQFTDAKEMTKGGYGIIYKANWVSESKTVILKRFENSKNIGKYFLNELKSYQHFFSEQVYSQIIKIYGFTKDRLEDYILVLEYASGGDLHKYLQKNFTTITWNNKLNILLELSEGLDYIHKNEFIHRDFHSGNILLSGYSNLWRAFNILLSDIDILQHNWKIGDLGLSQSVDNKSTNNEVYGVIPYIAPEIFKGSKFSKEADIYSFGMVMWELTTGCKPFADVKHDIHLVYKILDGERPKITEDTPEFYANLMKSCWDTDPNKRPSITEIHNIFNSFNSFKNSDSFRIIFNNFDNFDQFEVKRMELIQSKKIGPEKCHPGAIYTSRPLSALISECYNYNYISEEQELDIKIESLSSQNLTIQNSLISLNKRNIEESNLETHDNNGKRIKTNFKNICCSRKII</sequence>
<dbReference type="GO" id="GO:0005524">
    <property type="term" value="F:ATP binding"/>
    <property type="evidence" value="ECO:0007669"/>
    <property type="project" value="InterPro"/>
</dbReference>
<proteinExistence type="predicted"/>
<evidence type="ECO:0000259" key="1">
    <source>
        <dbReference type="PROSITE" id="PS50011"/>
    </source>
</evidence>
<dbReference type="PANTHER" id="PTHR44329">
    <property type="entry name" value="SERINE/THREONINE-PROTEIN KINASE TNNI3K-RELATED"/>
    <property type="match status" value="1"/>
</dbReference>
<dbReference type="AlphaFoldDB" id="A0A015ICE1"/>
<dbReference type="PANTHER" id="PTHR44329:SF6">
    <property type="entry name" value="RECEPTOR-INTERACTING SERINE_THREONINE-PROTEIN KINASE 1"/>
    <property type="match status" value="1"/>
</dbReference>
<gene>
    <name evidence="2" type="ORF">RirG_230900</name>
</gene>
<dbReference type="PROSITE" id="PS50011">
    <property type="entry name" value="PROTEIN_KINASE_DOM"/>
    <property type="match status" value="1"/>
</dbReference>
<dbReference type="Pfam" id="PF07714">
    <property type="entry name" value="PK_Tyr_Ser-Thr"/>
    <property type="match status" value="1"/>
</dbReference>